<keyword evidence="4" id="KW-1185">Reference proteome</keyword>
<dbReference type="GeneID" id="25902089"/>
<dbReference type="RefSeq" id="XP_014160165.1">
    <property type="nucleotide sequence ID" value="XM_014304690.1"/>
</dbReference>
<dbReference type="EMBL" id="KQ241660">
    <property type="protein sequence ID" value="KNC86263.1"/>
    <property type="molecule type" value="Genomic_DNA"/>
</dbReference>
<gene>
    <name evidence="3" type="ORF">SARC_01585</name>
</gene>
<sequence>MFVLSIYKHTIVDARLDRAEKTSTLSKLELTEPSSVSVGTQNGVQDTRGRNSISIGQKAGKTSQGHDTIAIGFGAGHRAQGDNSIAVGKFAGPNA</sequence>
<evidence type="ECO:0000313" key="4">
    <source>
        <dbReference type="Proteomes" id="UP000054560"/>
    </source>
</evidence>
<reference evidence="3 4" key="1">
    <citation type="submission" date="2011-02" db="EMBL/GenBank/DDBJ databases">
        <title>The Genome Sequence of Sphaeroforma arctica JP610.</title>
        <authorList>
            <consortium name="The Broad Institute Genome Sequencing Platform"/>
            <person name="Russ C."/>
            <person name="Cuomo C."/>
            <person name="Young S.K."/>
            <person name="Zeng Q."/>
            <person name="Gargeya S."/>
            <person name="Alvarado L."/>
            <person name="Berlin A."/>
            <person name="Chapman S.B."/>
            <person name="Chen Z."/>
            <person name="Freedman E."/>
            <person name="Gellesch M."/>
            <person name="Goldberg J."/>
            <person name="Griggs A."/>
            <person name="Gujja S."/>
            <person name="Heilman E."/>
            <person name="Heiman D."/>
            <person name="Howarth C."/>
            <person name="Mehta T."/>
            <person name="Neiman D."/>
            <person name="Pearson M."/>
            <person name="Roberts A."/>
            <person name="Saif S."/>
            <person name="Shea T."/>
            <person name="Shenoy N."/>
            <person name="Sisk P."/>
            <person name="Stolte C."/>
            <person name="Sykes S."/>
            <person name="White J."/>
            <person name="Yandava C."/>
            <person name="Burger G."/>
            <person name="Gray M.W."/>
            <person name="Holland P.W.H."/>
            <person name="King N."/>
            <person name="Lang F.B.F."/>
            <person name="Roger A.J."/>
            <person name="Ruiz-Trillo I."/>
            <person name="Haas B."/>
            <person name="Nusbaum C."/>
            <person name="Birren B."/>
        </authorList>
    </citation>
    <scope>NUCLEOTIDE SEQUENCE [LARGE SCALE GENOMIC DNA]</scope>
    <source>
        <strain evidence="3 4">JP610</strain>
    </source>
</reference>
<feature type="region of interest" description="Disordered" evidence="1">
    <location>
        <begin position="36"/>
        <end position="63"/>
    </location>
</feature>
<feature type="domain" description="Trimeric autotransporter adhesin YadA-like head" evidence="2">
    <location>
        <begin position="79"/>
        <end position="90"/>
    </location>
</feature>
<dbReference type="GO" id="GO:0019867">
    <property type="term" value="C:outer membrane"/>
    <property type="evidence" value="ECO:0007669"/>
    <property type="project" value="InterPro"/>
</dbReference>
<name>A0A0L0GDD6_9EUKA</name>
<accession>A0A0L0GDD6</accession>
<protein>
    <recommendedName>
        <fullName evidence="2">Trimeric autotransporter adhesin YadA-like head domain-containing protein</fullName>
    </recommendedName>
</protein>
<dbReference type="Proteomes" id="UP000054560">
    <property type="component" value="Unassembled WGS sequence"/>
</dbReference>
<organism evidence="3 4">
    <name type="scientific">Sphaeroforma arctica JP610</name>
    <dbReference type="NCBI Taxonomy" id="667725"/>
    <lineage>
        <taxon>Eukaryota</taxon>
        <taxon>Ichthyosporea</taxon>
        <taxon>Ichthyophonida</taxon>
        <taxon>Sphaeroforma</taxon>
    </lineage>
</organism>
<dbReference type="InterPro" id="IPR008640">
    <property type="entry name" value="Adhesin_Head_dom"/>
</dbReference>
<proteinExistence type="predicted"/>
<evidence type="ECO:0000259" key="2">
    <source>
        <dbReference type="Pfam" id="PF05658"/>
    </source>
</evidence>
<evidence type="ECO:0000256" key="1">
    <source>
        <dbReference type="SAM" id="MobiDB-lite"/>
    </source>
</evidence>
<dbReference type="InterPro" id="IPR011049">
    <property type="entry name" value="Serralysin-like_metalloprot_C"/>
</dbReference>
<dbReference type="Gene3D" id="2.150.10.10">
    <property type="entry name" value="Serralysin-like metalloprotease, C-terminal"/>
    <property type="match status" value="1"/>
</dbReference>
<evidence type="ECO:0000313" key="3">
    <source>
        <dbReference type="EMBL" id="KNC86263.1"/>
    </source>
</evidence>
<dbReference type="AlphaFoldDB" id="A0A0L0GDD6"/>
<dbReference type="Pfam" id="PF05658">
    <property type="entry name" value="YadA_head"/>
    <property type="match status" value="1"/>
</dbReference>